<dbReference type="PANTHER" id="PTHR43400:SF10">
    <property type="entry name" value="3-OXOSTEROID 1-DEHYDROGENASE"/>
    <property type="match status" value="1"/>
</dbReference>
<feature type="transmembrane region" description="Helical" evidence="5">
    <location>
        <begin position="580"/>
        <end position="599"/>
    </location>
</feature>
<keyword evidence="3" id="KW-0274">FAD</keyword>
<dbReference type="EMBL" id="WHPD01001557">
    <property type="protein sequence ID" value="MPV88437.1"/>
    <property type="molecule type" value="Genomic_DNA"/>
</dbReference>
<dbReference type="OrthoDB" id="9813348at2"/>
<comment type="cofactor">
    <cofactor evidence="1">
        <name>FAD</name>
        <dbReference type="ChEBI" id="CHEBI:57692"/>
    </cofactor>
</comment>
<dbReference type="Proteomes" id="UP000429644">
    <property type="component" value="Unassembled WGS sequence"/>
</dbReference>
<dbReference type="RefSeq" id="WP_152231107.1">
    <property type="nucleotide sequence ID" value="NZ_BAAAOT010000011.1"/>
</dbReference>
<protein>
    <submittedName>
        <fullName evidence="7">FAD-dependent oxidoreductase</fullName>
    </submittedName>
</protein>
<feature type="domain" description="FAD-dependent oxidoreductase 2 FAD-binding" evidence="6">
    <location>
        <begin position="25"/>
        <end position="588"/>
    </location>
</feature>
<dbReference type="InterPro" id="IPR003953">
    <property type="entry name" value="FAD-dep_OxRdtase_2_FAD-bd"/>
</dbReference>
<evidence type="ECO:0000256" key="2">
    <source>
        <dbReference type="ARBA" id="ARBA00022630"/>
    </source>
</evidence>
<dbReference type="InterPro" id="IPR027477">
    <property type="entry name" value="Succ_DH/fumarate_Rdtase_cat_sf"/>
</dbReference>
<reference evidence="7 8" key="1">
    <citation type="submission" date="2019-10" db="EMBL/GenBank/DDBJ databases">
        <title>Georgenia wutianyii sp. nov. and Georgenia yuyongxinii sp. nov. isolated from plateau pika (Ochotona curzoniae) in the Qinghai-Tibet plateau of China.</title>
        <authorList>
            <person name="Tian Z."/>
        </authorList>
    </citation>
    <scope>NUCLEOTIDE SEQUENCE [LARGE SCALE GENOMIC DNA]</scope>
    <source>
        <strain evidence="7 8">JCM 15130</strain>
    </source>
</reference>
<evidence type="ECO:0000256" key="1">
    <source>
        <dbReference type="ARBA" id="ARBA00001974"/>
    </source>
</evidence>
<keyword evidence="8" id="KW-1185">Reference proteome</keyword>
<evidence type="ECO:0000256" key="4">
    <source>
        <dbReference type="ARBA" id="ARBA00023002"/>
    </source>
</evidence>
<sequence length="611" mass="64506">MNVRTSAGNGVVGSAADAGLPDEVDVVVIGSGGSGLMAALSAATGGARVLVLESEPLVGGTTAISGGAVWVPNHGYSYKALKTWDTPEAARTYLLGEGRDKVLDPDVVDTFIDTAPQMARFIEKHTYLSWIPVVWPDYTSDIPGASNYRSLFPGPFSPDVLGEAAALVRPPKKSGMARNPLPLWVINKIQGVWLAGYAMIGALLEGCLRRGVDVRVEARAVRLLAGEHGVTGVVVRAGGEERTVRASQGVVLASGGFEDSEELTSKYLGAPFPVQVSPRGHHGDAVRMAQEAGADLVAIDQAWWMPGIQVPGEEMDGAPISRLVQGERALPHTIMVNSHGERFANEAVSYNDLGAIMRQADPVTGEMPNATAWMIFDEYYHSHYGFLSTPPGGMYPPNVVQAPTLEELARKCGIDPEGLVRTVEEFNPLAAQGRDPWFNRGTSTFERFFGDHNPFLGSRSPNAWAPSATERARLATATAVAPVAGRVMARIAKDRNPARMRKMLVPSLAKIMRPALDNPPTGALGPVDTPPYYAVKVEASAIGTIGGPATDATGRVLDTEGVVIPGLYAAGNVGGAATHGFYGGAGGTIVLGMVFGYLAGRHAASRELQGR</sequence>
<evidence type="ECO:0000256" key="3">
    <source>
        <dbReference type="ARBA" id="ARBA00022827"/>
    </source>
</evidence>
<evidence type="ECO:0000256" key="5">
    <source>
        <dbReference type="SAM" id="Phobius"/>
    </source>
</evidence>
<comment type="caution">
    <text evidence="7">The sequence shown here is derived from an EMBL/GenBank/DDBJ whole genome shotgun (WGS) entry which is preliminary data.</text>
</comment>
<keyword evidence="2" id="KW-0285">Flavoprotein</keyword>
<evidence type="ECO:0000313" key="7">
    <source>
        <dbReference type="EMBL" id="MPV88437.1"/>
    </source>
</evidence>
<keyword evidence="5" id="KW-1133">Transmembrane helix</keyword>
<proteinExistence type="predicted"/>
<dbReference type="Gene3D" id="3.50.50.60">
    <property type="entry name" value="FAD/NAD(P)-binding domain"/>
    <property type="match status" value="2"/>
</dbReference>
<accession>A0A7J9UV08</accession>
<dbReference type="GO" id="GO:0008202">
    <property type="term" value="P:steroid metabolic process"/>
    <property type="evidence" value="ECO:0007669"/>
    <property type="project" value="UniProtKB-ARBA"/>
</dbReference>
<organism evidence="7 8">
    <name type="scientific">Georgenia ruanii</name>
    <dbReference type="NCBI Taxonomy" id="348442"/>
    <lineage>
        <taxon>Bacteria</taxon>
        <taxon>Bacillati</taxon>
        <taxon>Actinomycetota</taxon>
        <taxon>Actinomycetes</taxon>
        <taxon>Micrococcales</taxon>
        <taxon>Bogoriellaceae</taxon>
        <taxon>Georgenia</taxon>
    </lineage>
</organism>
<keyword evidence="4" id="KW-0560">Oxidoreductase</keyword>
<evidence type="ECO:0000259" key="6">
    <source>
        <dbReference type="Pfam" id="PF00890"/>
    </source>
</evidence>
<dbReference type="SUPFAM" id="SSF56425">
    <property type="entry name" value="Succinate dehydrogenase/fumarate reductase flavoprotein, catalytic domain"/>
    <property type="match status" value="1"/>
</dbReference>
<name>A0A7J9UV08_9MICO</name>
<dbReference type="Pfam" id="PF00890">
    <property type="entry name" value="FAD_binding_2"/>
    <property type="match status" value="1"/>
</dbReference>
<gene>
    <name evidence="7" type="ORF">GB882_07140</name>
</gene>
<dbReference type="Gene3D" id="3.90.700.10">
    <property type="entry name" value="Succinate dehydrogenase/fumarate reductase flavoprotein, catalytic domain"/>
    <property type="match status" value="2"/>
</dbReference>
<dbReference type="AlphaFoldDB" id="A0A7J9UV08"/>
<dbReference type="GO" id="GO:0033765">
    <property type="term" value="F:steroid dehydrogenase activity, acting on the CH-CH group of donors"/>
    <property type="evidence" value="ECO:0007669"/>
    <property type="project" value="UniProtKB-ARBA"/>
</dbReference>
<dbReference type="SUPFAM" id="SSF51905">
    <property type="entry name" value="FAD/NAD(P)-binding domain"/>
    <property type="match status" value="1"/>
</dbReference>
<dbReference type="InterPro" id="IPR050315">
    <property type="entry name" value="FAD-oxidoreductase_2"/>
</dbReference>
<dbReference type="InterPro" id="IPR036188">
    <property type="entry name" value="FAD/NAD-bd_sf"/>
</dbReference>
<keyword evidence="5" id="KW-0812">Transmembrane</keyword>
<evidence type="ECO:0000313" key="8">
    <source>
        <dbReference type="Proteomes" id="UP000429644"/>
    </source>
</evidence>
<dbReference type="PANTHER" id="PTHR43400">
    <property type="entry name" value="FUMARATE REDUCTASE"/>
    <property type="match status" value="1"/>
</dbReference>
<keyword evidence="5" id="KW-0472">Membrane</keyword>